<accession>A0ABN7X5M7</accession>
<evidence type="ECO:0000313" key="2">
    <source>
        <dbReference type="Proteomes" id="UP000789901"/>
    </source>
</evidence>
<gene>
    <name evidence="1" type="ORF">GMARGA_LOCUS39131</name>
</gene>
<dbReference type="Proteomes" id="UP000789901">
    <property type="component" value="Unassembled WGS sequence"/>
</dbReference>
<keyword evidence="2" id="KW-1185">Reference proteome</keyword>
<evidence type="ECO:0000313" key="1">
    <source>
        <dbReference type="EMBL" id="CAG8848333.1"/>
    </source>
</evidence>
<proteinExistence type="predicted"/>
<feature type="non-terminal residue" evidence="1">
    <location>
        <position position="1"/>
    </location>
</feature>
<protein>
    <submittedName>
        <fullName evidence="1">15732_t:CDS:1</fullName>
    </submittedName>
</protein>
<dbReference type="EMBL" id="CAJVQB010091543">
    <property type="protein sequence ID" value="CAG8848333.1"/>
    <property type="molecule type" value="Genomic_DNA"/>
</dbReference>
<name>A0ABN7X5M7_GIGMA</name>
<reference evidence="1 2" key="1">
    <citation type="submission" date="2021-06" db="EMBL/GenBank/DDBJ databases">
        <authorList>
            <person name="Kallberg Y."/>
            <person name="Tangrot J."/>
            <person name="Rosling A."/>
        </authorList>
    </citation>
    <scope>NUCLEOTIDE SEQUENCE [LARGE SCALE GENOMIC DNA]</scope>
    <source>
        <strain evidence="1 2">120-4 pot B 10/14</strain>
    </source>
</reference>
<comment type="caution">
    <text evidence="1">The sequence shown here is derived from an EMBL/GenBank/DDBJ whole genome shotgun (WGS) entry which is preliminary data.</text>
</comment>
<organism evidence="1 2">
    <name type="scientific">Gigaspora margarita</name>
    <dbReference type="NCBI Taxonomy" id="4874"/>
    <lineage>
        <taxon>Eukaryota</taxon>
        <taxon>Fungi</taxon>
        <taxon>Fungi incertae sedis</taxon>
        <taxon>Mucoromycota</taxon>
        <taxon>Glomeromycotina</taxon>
        <taxon>Glomeromycetes</taxon>
        <taxon>Diversisporales</taxon>
        <taxon>Gigasporaceae</taxon>
        <taxon>Gigaspora</taxon>
    </lineage>
</organism>
<sequence length="53" mass="6307">RNIDNFDGSNTKQKMDNRIKVIILNESKIEVLLEDNLEEAEKKQYYFMQSVDV</sequence>